<comment type="caution">
    <text evidence="1">The sequence shown here is derived from an EMBL/GenBank/DDBJ whole genome shotgun (WGS) entry which is preliminary data.</text>
</comment>
<dbReference type="Gene3D" id="1.10.150.20">
    <property type="entry name" value="5' to 3' exonuclease, C-terminal subdomain"/>
    <property type="match status" value="1"/>
</dbReference>
<dbReference type="Pfam" id="PF11731">
    <property type="entry name" value="Cdd1"/>
    <property type="match status" value="1"/>
</dbReference>
<reference evidence="2" key="1">
    <citation type="journal article" date="2019" name="Int. J. Syst. Evol. Microbiol.">
        <title>The Global Catalogue of Microorganisms (GCM) 10K type strain sequencing project: providing services to taxonomists for standard genome sequencing and annotation.</title>
        <authorList>
            <consortium name="The Broad Institute Genomics Platform"/>
            <consortium name="The Broad Institute Genome Sequencing Center for Infectious Disease"/>
            <person name="Wu L."/>
            <person name="Ma J."/>
        </authorList>
    </citation>
    <scope>NUCLEOTIDE SEQUENCE [LARGE SCALE GENOMIC DNA]</scope>
    <source>
        <strain evidence="2">KCTC 23917</strain>
    </source>
</reference>
<sequence length="103" mass="11692">MHPQKVCREKLDKLTDLPNIGPAAAGDLMLLGIRHPSALIGRDAYQLYNELCSLTLQRHDPCVIDVFLSVIRFMEGEPPQAWWAYTEERQQTLQSRAAEQEAS</sequence>
<protein>
    <submittedName>
        <fullName evidence="1">Mitomycin resistance protein</fullName>
    </submittedName>
</protein>
<name>A0ABQ2Y0B4_9BURK</name>
<keyword evidence="2" id="KW-1185">Reference proteome</keyword>
<evidence type="ECO:0000313" key="1">
    <source>
        <dbReference type="EMBL" id="GGX48343.1"/>
    </source>
</evidence>
<proteinExistence type="predicted"/>
<dbReference type="Proteomes" id="UP000653343">
    <property type="component" value="Unassembled WGS sequence"/>
</dbReference>
<evidence type="ECO:0000313" key="2">
    <source>
        <dbReference type="Proteomes" id="UP000653343"/>
    </source>
</evidence>
<dbReference type="InterPro" id="IPR021725">
    <property type="entry name" value="Cdd1"/>
</dbReference>
<organism evidence="1 2">
    <name type="scientific">Undibacterium squillarum</name>
    <dbReference type="NCBI Taxonomy" id="1131567"/>
    <lineage>
        <taxon>Bacteria</taxon>
        <taxon>Pseudomonadati</taxon>
        <taxon>Pseudomonadota</taxon>
        <taxon>Betaproteobacteria</taxon>
        <taxon>Burkholderiales</taxon>
        <taxon>Oxalobacteraceae</taxon>
        <taxon>Undibacterium</taxon>
    </lineage>
</organism>
<gene>
    <name evidence="1" type="primary">mcrB</name>
    <name evidence="1" type="ORF">GCM10010946_28690</name>
</gene>
<dbReference type="EMBL" id="BMYU01000007">
    <property type="protein sequence ID" value="GGX48343.1"/>
    <property type="molecule type" value="Genomic_DNA"/>
</dbReference>
<dbReference type="RefSeq" id="WP_189357897.1">
    <property type="nucleotide sequence ID" value="NZ_BMYU01000007.1"/>
</dbReference>
<accession>A0ABQ2Y0B4</accession>